<dbReference type="OrthoDB" id="9773828at2"/>
<organism evidence="2 3">
    <name type="scientific">Prochlorococcus marinus (strain MIT 9515)</name>
    <dbReference type="NCBI Taxonomy" id="167542"/>
    <lineage>
        <taxon>Bacteria</taxon>
        <taxon>Bacillati</taxon>
        <taxon>Cyanobacteriota</taxon>
        <taxon>Cyanophyceae</taxon>
        <taxon>Synechococcales</taxon>
        <taxon>Prochlorococcaceae</taxon>
        <taxon>Prochlorococcus</taxon>
    </lineage>
</organism>
<dbReference type="SUPFAM" id="SSF51430">
    <property type="entry name" value="NAD(P)-linked oxidoreductase"/>
    <property type="match status" value="1"/>
</dbReference>
<dbReference type="RefSeq" id="WP_011820957.1">
    <property type="nucleotide sequence ID" value="NC_008817.1"/>
</dbReference>
<dbReference type="Proteomes" id="UP000001589">
    <property type="component" value="Chromosome"/>
</dbReference>
<feature type="domain" description="NADP-dependent oxidoreductase" evidence="1">
    <location>
        <begin position="18"/>
        <end position="254"/>
    </location>
</feature>
<sequence>MELPCRRFGRTNLKMPVLSLGGMRFQKSWDDLKFSEISRKEQNKVENILNIANNFGFNHIETAKYYGTSEIQLGMGLKSIKKIPKIIQTKIPPNRDPKLFEAELLKSFENLQVKKIDLLAIHGINTPEHLHHAIKDGGCIDILKNFQKENLIGNIGFSTHGESSLIEKTISTNFFDYVNLHWYFINQTNTKVIDLARKYDLGVFIISPTDKGGHLHTPSTKMLELCSPLHPIVFNNLFCLRNKNVHTISVGIAKEKDFDLHLEAVSLLSETDYYIPKILNRLKEESINSLGLEWYESWNKDLPNWQNTPGGINIPVLLWLSNLIDSFDLEDFAKSRYQLLGNGSHWFPGNNANLLDVDICESQLLKVLERHMKPKEVIKKLRVLKEKFGKKSLTRLSKN</sequence>
<reference evidence="2 3" key="1">
    <citation type="journal article" date="2007" name="PLoS Genet.">
        <title>Patterns and implications of gene gain and loss in the evolution of Prochlorococcus.</title>
        <authorList>
            <person name="Kettler G.C."/>
            <person name="Martiny A.C."/>
            <person name="Huang K."/>
            <person name="Zucker J."/>
            <person name="Coleman M.L."/>
            <person name="Rodrigue S."/>
            <person name="Chen F."/>
            <person name="Lapidus A."/>
            <person name="Ferriera S."/>
            <person name="Johnson J."/>
            <person name="Steglich C."/>
            <person name="Church G.M."/>
            <person name="Richardson P."/>
            <person name="Chisholm S.W."/>
        </authorList>
    </citation>
    <scope>NUCLEOTIDE SEQUENCE [LARGE SCALE GENOMIC DNA]</scope>
    <source>
        <strain evidence="2 3">MIT 9515</strain>
    </source>
</reference>
<dbReference type="KEGG" id="pmc:P9515_16561"/>
<accession>A2BYK2</accession>
<dbReference type="Gene3D" id="3.20.20.100">
    <property type="entry name" value="NADP-dependent oxidoreductase domain"/>
    <property type="match status" value="1"/>
</dbReference>
<evidence type="ECO:0000259" key="1">
    <source>
        <dbReference type="Pfam" id="PF00248"/>
    </source>
</evidence>
<dbReference type="InterPro" id="IPR036812">
    <property type="entry name" value="NAD(P)_OxRdtase_dom_sf"/>
</dbReference>
<proteinExistence type="predicted"/>
<dbReference type="eggNOG" id="COG1453">
    <property type="taxonomic scope" value="Bacteria"/>
</dbReference>
<gene>
    <name evidence="2" type="ordered locus">P9515_16561</name>
</gene>
<protein>
    <submittedName>
        <fullName evidence="2">Aldo/keto reductase family</fullName>
    </submittedName>
</protein>
<dbReference type="STRING" id="167542.P9515_16561"/>
<dbReference type="PANTHER" id="PTHR43312">
    <property type="entry name" value="D-THREO-ALDOSE 1-DEHYDROGENASE"/>
    <property type="match status" value="1"/>
</dbReference>
<dbReference type="Pfam" id="PF00248">
    <property type="entry name" value="Aldo_ket_red"/>
    <property type="match status" value="1"/>
</dbReference>
<dbReference type="EMBL" id="CP000552">
    <property type="protein sequence ID" value="ABM72863.1"/>
    <property type="molecule type" value="Genomic_DNA"/>
</dbReference>
<dbReference type="PANTHER" id="PTHR43312:SF2">
    <property type="entry name" value="OXIDOREDUCTASE"/>
    <property type="match status" value="1"/>
</dbReference>
<evidence type="ECO:0000313" key="3">
    <source>
        <dbReference type="Proteomes" id="UP000001589"/>
    </source>
</evidence>
<dbReference type="HOGENOM" id="CLU_023205_3_4_3"/>
<dbReference type="InterPro" id="IPR053135">
    <property type="entry name" value="AKR2_Oxidoreductase"/>
</dbReference>
<dbReference type="InterPro" id="IPR023210">
    <property type="entry name" value="NADP_OxRdtase_dom"/>
</dbReference>
<dbReference type="GeneID" id="60201303"/>
<dbReference type="AlphaFoldDB" id="A2BYK2"/>
<name>A2BYK2_PROM5</name>
<evidence type="ECO:0000313" key="2">
    <source>
        <dbReference type="EMBL" id="ABM72863.1"/>
    </source>
</evidence>